<keyword evidence="2" id="KW-0503">Monooxygenase</keyword>
<dbReference type="Proteomes" id="UP001589748">
    <property type="component" value="Unassembled WGS sequence"/>
</dbReference>
<name>A0ABV5LTN1_9ACTN</name>
<dbReference type="SUPFAM" id="SSF54909">
    <property type="entry name" value="Dimeric alpha+beta barrel"/>
    <property type="match status" value="1"/>
</dbReference>
<keyword evidence="3" id="KW-1185">Reference proteome</keyword>
<dbReference type="GO" id="GO:0004497">
    <property type="term" value="F:monooxygenase activity"/>
    <property type="evidence" value="ECO:0007669"/>
    <property type="project" value="UniProtKB-KW"/>
</dbReference>
<dbReference type="RefSeq" id="WP_380139095.1">
    <property type="nucleotide sequence ID" value="NZ_JBHLUI010000010.1"/>
</dbReference>
<dbReference type="Pfam" id="PF03992">
    <property type="entry name" value="ABM"/>
    <property type="match status" value="1"/>
</dbReference>
<organism evidence="2 3">
    <name type="scientific">Kineococcus gynurae</name>
    <dbReference type="NCBI Taxonomy" id="452979"/>
    <lineage>
        <taxon>Bacteria</taxon>
        <taxon>Bacillati</taxon>
        <taxon>Actinomycetota</taxon>
        <taxon>Actinomycetes</taxon>
        <taxon>Kineosporiales</taxon>
        <taxon>Kineosporiaceae</taxon>
        <taxon>Kineococcus</taxon>
    </lineage>
</organism>
<dbReference type="EC" id="1.-.-.-" evidence="2"/>
<dbReference type="PANTHER" id="PTHR33336">
    <property type="entry name" value="QUINOL MONOOXYGENASE YGIN-RELATED"/>
    <property type="match status" value="1"/>
</dbReference>
<dbReference type="InterPro" id="IPR011008">
    <property type="entry name" value="Dimeric_a/b-barrel"/>
</dbReference>
<evidence type="ECO:0000313" key="3">
    <source>
        <dbReference type="Proteomes" id="UP001589748"/>
    </source>
</evidence>
<dbReference type="InterPro" id="IPR050744">
    <property type="entry name" value="AI-2_Isomerase_LsrG"/>
</dbReference>
<protein>
    <submittedName>
        <fullName evidence="2">Quinol monooxygenase</fullName>
        <ecNumber evidence="2">1.-.-.-</ecNumber>
    </submittedName>
</protein>
<dbReference type="Gene3D" id="3.30.70.100">
    <property type="match status" value="1"/>
</dbReference>
<evidence type="ECO:0000313" key="2">
    <source>
        <dbReference type="EMBL" id="MFB9377430.1"/>
    </source>
</evidence>
<reference evidence="2 3" key="1">
    <citation type="submission" date="2024-09" db="EMBL/GenBank/DDBJ databases">
        <authorList>
            <person name="Sun Q."/>
            <person name="Mori K."/>
        </authorList>
    </citation>
    <scope>NUCLEOTIDE SEQUENCE [LARGE SCALE GENOMIC DNA]</scope>
    <source>
        <strain evidence="2 3">TISTR 1856</strain>
    </source>
</reference>
<keyword evidence="2" id="KW-0560">Oxidoreductase</keyword>
<proteinExistence type="predicted"/>
<gene>
    <name evidence="2" type="ORF">ACFFVI_10655</name>
</gene>
<dbReference type="PANTHER" id="PTHR33336:SF3">
    <property type="entry name" value="ABM DOMAIN-CONTAINING PROTEIN"/>
    <property type="match status" value="1"/>
</dbReference>
<comment type="caution">
    <text evidence="2">The sequence shown here is derived from an EMBL/GenBank/DDBJ whole genome shotgun (WGS) entry which is preliminary data.</text>
</comment>
<dbReference type="PROSITE" id="PS51725">
    <property type="entry name" value="ABM"/>
    <property type="match status" value="1"/>
</dbReference>
<evidence type="ECO:0000259" key="1">
    <source>
        <dbReference type="PROSITE" id="PS51725"/>
    </source>
</evidence>
<dbReference type="InterPro" id="IPR007138">
    <property type="entry name" value="ABM_dom"/>
</dbReference>
<feature type="domain" description="ABM" evidence="1">
    <location>
        <begin position="2"/>
        <end position="90"/>
    </location>
</feature>
<dbReference type="EMBL" id="JBHMDM010000005">
    <property type="protein sequence ID" value="MFB9377430.1"/>
    <property type="molecule type" value="Genomic_DNA"/>
</dbReference>
<sequence length="108" mass="12261">MILINVKWHVKPEHADNWPQIVKEFTDGCRAEEGNLFFEWSRGADDPNTWYLVEGFRDAEAGAAHVQTQHFKDAIASFPPYVSRTPEIIYIDAEEATGWGPMAEVQPA</sequence>
<accession>A0ABV5LTN1</accession>